<dbReference type="Proteomes" id="UP000700596">
    <property type="component" value="Unassembled WGS sequence"/>
</dbReference>
<feature type="transmembrane region" description="Helical" evidence="8">
    <location>
        <begin position="150"/>
        <end position="168"/>
    </location>
</feature>
<evidence type="ECO:0000256" key="5">
    <source>
        <dbReference type="ARBA" id="ARBA00022824"/>
    </source>
</evidence>
<evidence type="ECO:0000256" key="3">
    <source>
        <dbReference type="ARBA" id="ARBA00022502"/>
    </source>
</evidence>
<accession>A0A9P9ELP5</accession>
<keyword evidence="10" id="KW-1185">Reference proteome</keyword>
<proteinExistence type="predicted"/>
<keyword evidence="7 8" id="KW-0472">Membrane</keyword>
<evidence type="ECO:0000256" key="6">
    <source>
        <dbReference type="ARBA" id="ARBA00022989"/>
    </source>
</evidence>
<evidence type="ECO:0000256" key="7">
    <source>
        <dbReference type="ARBA" id="ARBA00023136"/>
    </source>
</evidence>
<keyword evidence="6 8" id="KW-1133">Transmembrane helix</keyword>
<evidence type="ECO:0000256" key="1">
    <source>
        <dbReference type="ARBA" id="ARBA00004477"/>
    </source>
</evidence>
<dbReference type="GO" id="GO:0005789">
    <property type="term" value="C:endoplasmic reticulum membrane"/>
    <property type="evidence" value="ECO:0007669"/>
    <property type="project" value="UniProtKB-SubCell"/>
</dbReference>
<organism evidence="9 10">
    <name type="scientific">Dendryphion nanum</name>
    <dbReference type="NCBI Taxonomy" id="256645"/>
    <lineage>
        <taxon>Eukaryota</taxon>
        <taxon>Fungi</taxon>
        <taxon>Dikarya</taxon>
        <taxon>Ascomycota</taxon>
        <taxon>Pezizomycotina</taxon>
        <taxon>Dothideomycetes</taxon>
        <taxon>Pleosporomycetidae</taxon>
        <taxon>Pleosporales</taxon>
        <taxon>Torulaceae</taxon>
        <taxon>Dendryphion</taxon>
    </lineage>
</organism>
<dbReference type="AlphaFoldDB" id="A0A9P9ELP5"/>
<keyword evidence="5" id="KW-0256">Endoplasmic reticulum</keyword>
<keyword evidence="3" id="KW-0337">GPI-anchor biosynthesis</keyword>
<feature type="transmembrane region" description="Helical" evidence="8">
    <location>
        <begin position="188"/>
        <end position="208"/>
    </location>
</feature>
<dbReference type="Pfam" id="PF06699">
    <property type="entry name" value="PIG-F"/>
    <property type="match status" value="1"/>
</dbReference>
<dbReference type="InterPro" id="IPR009580">
    <property type="entry name" value="GPI_biosynthesis_protein_Pig-F"/>
</dbReference>
<comment type="subcellular location">
    <subcellularLocation>
        <location evidence="1">Endoplasmic reticulum membrane</location>
        <topology evidence="1">Multi-pass membrane protein</topology>
    </subcellularLocation>
</comment>
<evidence type="ECO:0000313" key="9">
    <source>
        <dbReference type="EMBL" id="KAH7139311.1"/>
    </source>
</evidence>
<dbReference type="GO" id="GO:0006506">
    <property type="term" value="P:GPI anchor biosynthetic process"/>
    <property type="evidence" value="ECO:0007669"/>
    <property type="project" value="UniProtKB-KW"/>
</dbReference>
<feature type="transmembrane region" description="Helical" evidence="8">
    <location>
        <begin position="114"/>
        <end position="138"/>
    </location>
</feature>
<name>A0A9P9ELP5_9PLEO</name>
<protein>
    <submittedName>
        <fullName evidence="9">GPI biosynthesis protein Pig-F</fullName>
    </submittedName>
</protein>
<sequence>MATRILEPPRSAPVAMPVDVLNNEAAKLYTHLHPVLVLSLYAFQWRAIVADPVPAMWNTLLILGVLQVVYSAICLPPTTSGGSATAAAAAEKKKIGEKKKLGPGKVEAGINQKIIPAFLSLIAAILTAIPVFVTLVLFGAPITTHLEHTALCAAHISFLGVIPLVYAQGMVGSTWYQIVALLLPIDEVYGAFIGAFIGAWLGAVPIPLDWDREWQKWPITIVTGAYIGSVAGKMIGGTILKGKTIEFDEQEVK</sequence>
<evidence type="ECO:0000256" key="4">
    <source>
        <dbReference type="ARBA" id="ARBA00022692"/>
    </source>
</evidence>
<comment type="caution">
    <text evidence="9">The sequence shown here is derived from an EMBL/GenBank/DDBJ whole genome shotgun (WGS) entry which is preliminary data.</text>
</comment>
<dbReference type="EMBL" id="JAGMWT010000001">
    <property type="protein sequence ID" value="KAH7139311.1"/>
    <property type="molecule type" value="Genomic_DNA"/>
</dbReference>
<keyword evidence="4 8" id="KW-0812">Transmembrane</keyword>
<evidence type="ECO:0000256" key="2">
    <source>
        <dbReference type="ARBA" id="ARBA00004687"/>
    </source>
</evidence>
<evidence type="ECO:0000313" key="10">
    <source>
        <dbReference type="Proteomes" id="UP000700596"/>
    </source>
</evidence>
<comment type="pathway">
    <text evidence="2">Glycolipid biosynthesis; glycosylphosphatidylinositol-anchor biosynthesis.</text>
</comment>
<dbReference type="OrthoDB" id="17366at2759"/>
<evidence type="ECO:0000256" key="8">
    <source>
        <dbReference type="SAM" id="Phobius"/>
    </source>
</evidence>
<reference evidence="9" key="1">
    <citation type="journal article" date="2021" name="Nat. Commun.">
        <title>Genetic determinants of endophytism in the Arabidopsis root mycobiome.</title>
        <authorList>
            <person name="Mesny F."/>
            <person name="Miyauchi S."/>
            <person name="Thiergart T."/>
            <person name="Pickel B."/>
            <person name="Atanasova L."/>
            <person name="Karlsson M."/>
            <person name="Huettel B."/>
            <person name="Barry K.W."/>
            <person name="Haridas S."/>
            <person name="Chen C."/>
            <person name="Bauer D."/>
            <person name="Andreopoulos W."/>
            <person name="Pangilinan J."/>
            <person name="LaButti K."/>
            <person name="Riley R."/>
            <person name="Lipzen A."/>
            <person name="Clum A."/>
            <person name="Drula E."/>
            <person name="Henrissat B."/>
            <person name="Kohler A."/>
            <person name="Grigoriev I.V."/>
            <person name="Martin F.M."/>
            <person name="Hacquard S."/>
        </authorList>
    </citation>
    <scope>NUCLEOTIDE SEQUENCE</scope>
    <source>
        <strain evidence="9">MPI-CAGE-CH-0243</strain>
    </source>
</reference>
<gene>
    <name evidence="9" type="ORF">B0J11DRAFT_516540</name>
</gene>